<gene>
    <name evidence="1" type="ORF">OG579_02715</name>
</gene>
<dbReference type="Proteomes" id="UP001432128">
    <property type="component" value="Chromosome"/>
</dbReference>
<organism evidence="1 2">
    <name type="scientific">Williamsia herbipolensis</name>
    <dbReference type="NCBI Taxonomy" id="1603258"/>
    <lineage>
        <taxon>Bacteria</taxon>
        <taxon>Bacillati</taxon>
        <taxon>Actinomycetota</taxon>
        <taxon>Actinomycetes</taxon>
        <taxon>Mycobacteriales</taxon>
        <taxon>Nocardiaceae</taxon>
        <taxon>Williamsia</taxon>
    </lineage>
</organism>
<name>A0AAU4K421_9NOCA</name>
<reference evidence="1 2" key="1">
    <citation type="submission" date="2022-10" db="EMBL/GenBank/DDBJ databases">
        <title>The complete genomes of actinobacterial strains from the NBC collection.</title>
        <authorList>
            <person name="Joergensen T.S."/>
            <person name="Alvarez Arevalo M."/>
            <person name="Sterndorff E.B."/>
            <person name="Faurdal D."/>
            <person name="Vuksanovic O."/>
            <person name="Mourched A.-S."/>
            <person name="Charusanti P."/>
            <person name="Shaw S."/>
            <person name="Blin K."/>
            <person name="Weber T."/>
        </authorList>
    </citation>
    <scope>NUCLEOTIDE SEQUENCE [LARGE SCALE GENOMIC DNA]</scope>
    <source>
        <strain evidence="1 2">NBC_00319</strain>
    </source>
</reference>
<sequence length="101" mass="10931">MSENVVNHALPIGTHKSIADLVAEGRSLAEVAAILDMSVIDVLRWYSEMAAVLHVRELPALAKRLRDMEYGKPTVSPWRRDMFTGAAVVPQAPDAPAPLAG</sequence>
<dbReference type="KEGG" id="whr:OG579_02715"/>
<evidence type="ECO:0008006" key="3">
    <source>
        <dbReference type="Google" id="ProtNLM"/>
    </source>
</evidence>
<accession>A0AAU4K421</accession>
<evidence type="ECO:0000313" key="1">
    <source>
        <dbReference type="EMBL" id="WUM20762.1"/>
    </source>
</evidence>
<dbReference type="EMBL" id="CP108021">
    <property type="protein sequence ID" value="WUM20762.1"/>
    <property type="molecule type" value="Genomic_DNA"/>
</dbReference>
<evidence type="ECO:0000313" key="2">
    <source>
        <dbReference type="Proteomes" id="UP001432128"/>
    </source>
</evidence>
<protein>
    <recommendedName>
        <fullName evidence="3">Helix-turn-helix domain-containing protein</fullName>
    </recommendedName>
</protein>
<dbReference type="RefSeq" id="WP_328857980.1">
    <property type="nucleotide sequence ID" value="NZ_CP108021.1"/>
</dbReference>
<keyword evidence="2" id="KW-1185">Reference proteome</keyword>
<proteinExistence type="predicted"/>
<dbReference type="AlphaFoldDB" id="A0AAU4K421"/>